<keyword evidence="3" id="KW-0547">Nucleotide-binding</keyword>
<evidence type="ECO:0000313" key="8">
    <source>
        <dbReference type="EMBL" id="KQB34530.1"/>
    </source>
</evidence>
<dbReference type="GO" id="GO:0005524">
    <property type="term" value="F:ATP binding"/>
    <property type="evidence" value="ECO:0007669"/>
    <property type="project" value="UniProtKB-KW"/>
</dbReference>
<dbReference type="SUPFAM" id="SSF56801">
    <property type="entry name" value="Acetyl-CoA synthetase-like"/>
    <property type="match status" value="1"/>
</dbReference>
<proteinExistence type="inferred from homology"/>
<dbReference type="PANTHER" id="PTHR43107:SF15">
    <property type="entry name" value="FATTY ACID TRANSPORT PROTEIN 3, ISOFORM A"/>
    <property type="match status" value="1"/>
</dbReference>
<evidence type="ECO:0000256" key="4">
    <source>
        <dbReference type="ARBA" id="ARBA00022840"/>
    </source>
</evidence>
<dbReference type="AlphaFoldDB" id="A0A0P9CP76"/>
<dbReference type="PATRIC" id="fig|507754.4.peg.856"/>
<evidence type="ECO:0000313" key="7">
    <source>
        <dbReference type="EMBL" id="KPV47440.1"/>
    </source>
</evidence>
<feature type="domain" description="AMP-binding enzyme C-terminal" evidence="6">
    <location>
        <begin position="449"/>
        <end position="521"/>
    </location>
</feature>
<dbReference type="PANTHER" id="PTHR43107">
    <property type="entry name" value="LONG-CHAIN FATTY ACID TRANSPORT PROTEIN"/>
    <property type="match status" value="1"/>
</dbReference>
<name>A0A0P9CP76_9ARCH</name>
<protein>
    <recommendedName>
        <fullName evidence="11">AMP-dependent synthetase</fullName>
    </recommendedName>
</protein>
<reference evidence="8 9" key="2">
    <citation type="submission" date="2015-09" db="EMBL/GenBank/DDBJ databases">
        <title>Heavy metals and arsenic resistance mechanisms in polyextremophilic archaea of the family Ferroplasmaceae.</title>
        <authorList>
            <person name="Bulaev A.G."/>
            <person name="Kanygina A.V."/>
        </authorList>
    </citation>
    <scope>NUCLEOTIDE SEQUENCE [LARGE SCALE GENOMIC DNA]</scope>
    <source>
        <strain evidence="8 9">VT</strain>
    </source>
</reference>
<dbReference type="GO" id="GO:0005886">
    <property type="term" value="C:plasma membrane"/>
    <property type="evidence" value="ECO:0007669"/>
    <property type="project" value="TreeGrafter"/>
</dbReference>
<feature type="domain" description="AMP-dependent synthetase/ligase" evidence="5">
    <location>
        <begin position="35"/>
        <end position="387"/>
    </location>
</feature>
<dbReference type="InterPro" id="IPR042099">
    <property type="entry name" value="ANL_N_sf"/>
</dbReference>
<dbReference type="Pfam" id="PF00501">
    <property type="entry name" value="AMP-binding"/>
    <property type="match status" value="1"/>
</dbReference>
<dbReference type="EMBL" id="LKBG01000234">
    <property type="protein sequence ID" value="KQB34530.1"/>
    <property type="molecule type" value="Genomic_DNA"/>
</dbReference>
<dbReference type="Pfam" id="PF13193">
    <property type="entry name" value="AMP-binding_C"/>
    <property type="match status" value="1"/>
</dbReference>
<keyword evidence="9" id="KW-1185">Reference proteome</keyword>
<organism evidence="7 10">
    <name type="scientific">Acidiplasma aeolicum</name>
    <dbReference type="NCBI Taxonomy" id="507754"/>
    <lineage>
        <taxon>Archaea</taxon>
        <taxon>Methanobacteriati</taxon>
        <taxon>Thermoplasmatota</taxon>
        <taxon>Thermoplasmata</taxon>
        <taxon>Thermoplasmatales</taxon>
        <taxon>Ferroplasmaceae</taxon>
        <taxon>Acidiplasma</taxon>
    </lineage>
</organism>
<dbReference type="PROSITE" id="PS00455">
    <property type="entry name" value="AMP_BINDING"/>
    <property type="match status" value="1"/>
</dbReference>
<keyword evidence="4" id="KW-0067">ATP-binding</keyword>
<dbReference type="Proteomes" id="UP000050515">
    <property type="component" value="Unassembled WGS sequence"/>
</dbReference>
<dbReference type="InterPro" id="IPR025110">
    <property type="entry name" value="AMP-bd_C"/>
</dbReference>
<dbReference type="InterPro" id="IPR000873">
    <property type="entry name" value="AMP-dep_synth/lig_dom"/>
</dbReference>
<dbReference type="OrthoDB" id="35688at2157"/>
<evidence type="ECO:0000313" key="9">
    <source>
        <dbReference type="Proteomes" id="UP000050320"/>
    </source>
</evidence>
<dbReference type="EMBL" id="LJCQ01000064">
    <property type="protein sequence ID" value="KPV47440.1"/>
    <property type="molecule type" value="Genomic_DNA"/>
</dbReference>
<evidence type="ECO:0000259" key="5">
    <source>
        <dbReference type="Pfam" id="PF00501"/>
    </source>
</evidence>
<evidence type="ECO:0000313" key="10">
    <source>
        <dbReference type="Proteomes" id="UP000050515"/>
    </source>
</evidence>
<evidence type="ECO:0000259" key="6">
    <source>
        <dbReference type="Pfam" id="PF13193"/>
    </source>
</evidence>
<dbReference type="Gene3D" id="3.40.50.12780">
    <property type="entry name" value="N-terminal domain of ligase-like"/>
    <property type="match status" value="1"/>
</dbReference>
<dbReference type="GO" id="GO:0005324">
    <property type="term" value="F:long-chain fatty acid transmembrane transporter activity"/>
    <property type="evidence" value="ECO:0007669"/>
    <property type="project" value="TreeGrafter"/>
</dbReference>
<evidence type="ECO:0000256" key="1">
    <source>
        <dbReference type="ARBA" id="ARBA00006432"/>
    </source>
</evidence>
<dbReference type="GO" id="GO:0004467">
    <property type="term" value="F:long-chain fatty acid-CoA ligase activity"/>
    <property type="evidence" value="ECO:0007669"/>
    <property type="project" value="TreeGrafter"/>
</dbReference>
<keyword evidence="2" id="KW-0436">Ligase</keyword>
<dbReference type="GO" id="GO:0044539">
    <property type="term" value="P:long-chain fatty acid import into cell"/>
    <property type="evidence" value="ECO:0007669"/>
    <property type="project" value="TreeGrafter"/>
</dbReference>
<dbReference type="Gene3D" id="3.30.300.30">
    <property type="match status" value="1"/>
</dbReference>
<accession>A0A0P9CP76</accession>
<comment type="similarity">
    <text evidence="1">Belongs to the ATP-dependent AMP-binding enzyme family.</text>
</comment>
<evidence type="ECO:0000256" key="2">
    <source>
        <dbReference type="ARBA" id="ARBA00022598"/>
    </source>
</evidence>
<dbReference type="InterPro" id="IPR045851">
    <property type="entry name" value="AMP-bd_C_sf"/>
</dbReference>
<sequence>MFPPDPTMKTGFYKEDVYMQALELYPSVVDLIKGKAEENKDKTLILFNNERYSYKETDEISSRIATGLIKMGAKKGDRIGIYALNSPQWLFSYLGILKAGGIPVTINTGFVKEPLIYNINMPETKFLFVDTRLLKNYLEIKENLKSVENLILIGEQSNINVGIDNMITLNELLSDRKENIYTELKGHDPAAMILTSGTTGRSKVVVESNAQFIVTALDMIDAGGVSADSVVYIYLPLFHIMALDLAAISAIMANATIVLVEKFDPLNFWKDIKKYGITHFHAVGPIFEMLIKQPESSEEKDHERIIAIAYASKEVWEMAEKRFNIYITGGYGSTEAGIPVTSPYSDVINKKNKPGSCGMPAPPFDVEIQNPNGFPVKPGETGEIVIRPRLPYVTFLEYYKMPEATINAFRGLWFHTGDLGKYDSDGNIYFVDRQKDSIRRRGENISSFEIEQILLKMDEIRDAAAYPVKPDHDEEVMIAIVPKTKNLNAERIIDFCVENMPNFWIPNYIRFVESLPRTPTGRVQKYLLRDQAITDDTFNMKDYIIKKLKEMGNR</sequence>
<gene>
    <name evidence="8" type="ORF">AOG54_04555</name>
    <name evidence="7" type="ORF">SE19_01060</name>
</gene>
<dbReference type="Proteomes" id="UP000050320">
    <property type="component" value="Unassembled WGS sequence"/>
</dbReference>
<dbReference type="InterPro" id="IPR020845">
    <property type="entry name" value="AMP-binding_CS"/>
</dbReference>
<evidence type="ECO:0000256" key="3">
    <source>
        <dbReference type="ARBA" id="ARBA00022741"/>
    </source>
</evidence>
<reference evidence="7 10" key="1">
    <citation type="submission" date="2015-09" db="EMBL/GenBank/DDBJ databases">
        <title>Draft genome sequence of Acidiplasma aeolicum DSM 18409.</title>
        <authorList>
            <person name="Hemp J."/>
        </authorList>
    </citation>
    <scope>NUCLEOTIDE SEQUENCE [LARGE SCALE GENOMIC DNA]</scope>
    <source>
        <strain evidence="7 10">V</strain>
    </source>
</reference>
<dbReference type="RefSeq" id="WP_054963860.1">
    <property type="nucleotide sequence ID" value="NZ_LJCQ01000064.1"/>
</dbReference>
<evidence type="ECO:0008006" key="11">
    <source>
        <dbReference type="Google" id="ProtNLM"/>
    </source>
</evidence>
<comment type="caution">
    <text evidence="7">The sequence shown here is derived from an EMBL/GenBank/DDBJ whole genome shotgun (WGS) entry which is preliminary data.</text>
</comment>